<evidence type="ECO:0000313" key="1">
    <source>
        <dbReference type="EMBL" id="KGL45505.1"/>
    </source>
</evidence>
<accession>A0A099WN02</accession>
<comment type="caution">
    <text evidence="1">The sequence shown here is derived from an EMBL/GenBank/DDBJ whole genome shotgun (WGS) entry which is preliminary data.</text>
</comment>
<dbReference type="OrthoDB" id="9803079at2"/>
<evidence type="ECO:0000313" key="2">
    <source>
        <dbReference type="Proteomes" id="UP000029844"/>
    </source>
</evidence>
<dbReference type="InterPro" id="IPR004360">
    <property type="entry name" value="Glyas_Fos-R_dOase_dom"/>
</dbReference>
<proteinExistence type="predicted"/>
<dbReference type="PANTHER" id="PTHR36437">
    <property type="entry name" value="GLYOXALASE/BLEOMYCIN RESISTANCE PROTEIN/DIOXYGENASE"/>
    <property type="match status" value="1"/>
</dbReference>
<dbReference type="RefSeq" id="WP_036083108.1">
    <property type="nucleotide sequence ID" value="NZ_CBCSHQ010000002.1"/>
</dbReference>
<dbReference type="InterPro" id="IPR037523">
    <property type="entry name" value="VOC_core"/>
</dbReference>
<reference evidence="1 2" key="1">
    <citation type="submission" date="2014-05" db="EMBL/GenBank/DDBJ databases">
        <title>Novel Listeriaceae from food processing environments.</title>
        <authorList>
            <person name="den Bakker H.C."/>
        </authorList>
    </citation>
    <scope>NUCLEOTIDE SEQUENCE [LARGE SCALE GENOMIC DNA]</scope>
    <source>
        <strain evidence="1 2">FSL A5-0281</strain>
    </source>
</reference>
<dbReference type="STRING" id="1552123.EP57_00460"/>
<dbReference type="CDD" id="cd07263">
    <property type="entry name" value="VOC_like"/>
    <property type="match status" value="1"/>
</dbReference>
<dbReference type="GeneID" id="58715921"/>
<dbReference type="eggNOG" id="COG0346">
    <property type="taxonomic scope" value="Bacteria"/>
</dbReference>
<dbReference type="InterPro" id="IPR029068">
    <property type="entry name" value="Glyas_Bleomycin-R_OHBP_Dase"/>
</dbReference>
<keyword evidence="2" id="KW-1185">Reference proteome</keyword>
<gene>
    <name evidence="1" type="ORF">EP57_00460</name>
</gene>
<dbReference type="EMBL" id="JNFA01000001">
    <property type="protein sequence ID" value="KGL45505.1"/>
    <property type="molecule type" value="Genomic_DNA"/>
</dbReference>
<dbReference type="PANTHER" id="PTHR36437:SF2">
    <property type="entry name" value="GLYOXALASE_BLEOMYCIN RESISTANCE PROTEIN_DIOXYGENASE"/>
    <property type="match status" value="1"/>
</dbReference>
<name>A0A099WN02_9LIST</name>
<organism evidence="1 2">
    <name type="scientific">Listeria booriae</name>
    <dbReference type="NCBI Taxonomy" id="1552123"/>
    <lineage>
        <taxon>Bacteria</taxon>
        <taxon>Bacillati</taxon>
        <taxon>Bacillota</taxon>
        <taxon>Bacilli</taxon>
        <taxon>Bacillales</taxon>
        <taxon>Listeriaceae</taxon>
        <taxon>Listeria</taxon>
    </lineage>
</organism>
<sequence>MINKIGQVMIYVNDQEAVAKFWTEKVGFVIISENAAGDAERWIEIAPTKDAATTFVLQDKVAVAKAQPEMNLGTPSILLYGDNLEAMYEDFKAKGITVGELVNIPNFGRVFNFADIENNYFAILEK</sequence>
<dbReference type="SUPFAM" id="SSF54593">
    <property type="entry name" value="Glyoxalase/Bleomycin resistance protein/Dihydroxybiphenyl dioxygenase"/>
    <property type="match status" value="1"/>
</dbReference>
<dbReference type="PROSITE" id="PS51819">
    <property type="entry name" value="VOC"/>
    <property type="match status" value="1"/>
</dbReference>
<dbReference type="Pfam" id="PF00903">
    <property type="entry name" value="Glyoxalase"/>
    <property type="match status" value="1"/>
</dbReference>
<dbReference type="AlphaFoldDB" id="A0A099WN02"/>
<dbReference type="Proteomes" id="UP000029844">
    <property type="component" value="Unassembled WGS sequence"/>
</dbReference>
<dbReference type="Gene3D" id="3.10.180.10">
    <property type="entry name" value="2,3-Dihydroxybiphenyl 1,2-Dioxygenase, domain 1"/>
    <property type="match status" value="1"/>
</dbReference>
<protein>
    <submittedName>
        <fullName evidence="1">Glyoxalase</fullName>
    </submittedName>
</protein>